<protein>
    <submittedName>
        <fullName evidence="1">Uncharacterized protein</fullName>
    </submittedName>
</protein>
<reference evidence="1" key="1">
    <citation type="journal article" date="2023" name="IMA Fungus">
        <title>Comparative genomic study of the Penicillium genus elucidates a diverse pangenome and 15 lateral gene transfer events.</title>
        <authorList>
            <person name="Petersen C."/>
            <person name="Sorensen T."/>
            <person name="Nielsen M.R."/>
            <person name="Sondergaard T.E."/>
            <person name="Sorensen J.L."/>
            <person name="Fitzpatrick D.A."/>
            <person name="Frisvad J.C."/>
            <person name="Nielsen K.L."/>
        </authorList>
    </citation>
    <scope>NUCLEOTIDE SEQUENCE</scope>
    <source>
        <strain evidence="1">IBT 12815</strain>
    </source>
</reference>
<keyword evidence="2" id="KW-1185">Reference proteome</keyword>
<organism evidence="1 2">
    <name type="scientific">Penicillium hordei</name>
    <dbReference type="NCBI Taxonomy" id="40994"/>
    <lineage>
        <taxon>Eukaryota</taxon>
        <taxon>Fungi</taxon>
        <taxon>Dikarya</taxon>
        <taxon>Ascomycota</taxon>
        <taxon>Pezizomycotina</taxon>
        <taxon>Eurotiomycetes</taxon>
        <taxon>Eurotiomycetidae</taxon>
        <taxon>Eurotiales</taxon>
        <taxon>Aspergillaceae</taxon>
        <taxon>Penicillium</taxon>
    </lineage>
</organism>
<sequence length="226" mass="26149">MNMFLQDPESEKLLSEHNRALEADEAVKGMQFKPKVTRHKLLKQFKYRQKMNKDQPRGRASASTVDVSFAPPIYPPCLSQLEGLKKVMFKDLLLETHHRGYYILVRSITQAEKMTAAMAIVEHGNKDAIPLQMLNKKLRCHDSSVGKGRILLVKEPYLTLTSVGEYGVRVDHVSDILLIPLFDKMVPSAWREQLPEDETSQWMARDWLRLGNEYLNRSKFYSATEW</sequence>
<evidence type="ECO:0000313" key="2">
    <source>
        <dbReference type="Proteomes" id="UP001213799"/>
    </source>
</evidence>
<dbReference type="Proteomes" id="UP001213799">
    <property type="component" value="Unassembled WGS sequence"/>
</dbReference>
<reference evidence="1" key="2">
    <citation type="submission" date="2023-01" db="EMBL/GenBank/DDBJ databases">
        <authorList>
            <person name="Petersen C."/>
        </authorList>
    </citation>
    <scope>NUCLEOTIDE SEQUENCE</scope>
    <source>
        <strain evidence="1">IBT 12815</strain>
    </source>
</reference>
<gene>
    <name evidence="1" type="ORF">N7537_000957</name>
</gene>
<dbReference type="GeneID" id="81582257"/>
<comment type="caution">
    <text evidence="1">The sequence shown here is derived from an EMBL/GenBank/DDBJ whole genome shotgun (WGS) entry which is preliminary data.</text>
</comment>
<evidence type="ECO:0000313" key="1">
    <source>
        <dbReference type="EMBL" id="KAJ5615843.1"/>
    </source>
</evidence>
<accession>A0AAD6EEL6</accession>
<proteinExistence type="predicted"/>
<dbReference type="RefSeq" id="XP_056757010.1">
    <property type="nucleotide sequence ID" value="XM_056892015.1"/>
</dbReference>
<dbReference type="EMBL" id="JAQJAE010000001">
    <property type="protein sequence ID" value="KAJ5615843.1"/>
    <property type="molecule type" value="Genomic_DNA"/>
</dbReference>
<dbReference type="AlphaFoldDB" id="A0AAD6EEL6"/>
<name>A0AAD6EEL6_9EURO</name>